<sequence length="743" mass="82844">MELRRDHHSAPSTAPAVRPKRRPSTAADGPRVKRRRALLSTVSSASPTASTTDVERRSAGSARQRTAVPLRAVSPAQARFDAEKSAFQKTSRHQNTLRGDNQQPQSLFGRRADPSVQSPLSRSRALVHADASVAAARHTARPASRAPCPPLTQCDTTSDERRPSGSKMLFIKSKGDVDNREDCRASVAHATTPEMVEGDDILHTLLSVSTPRVTRRFPSEDALTGRERRDRQVLRQRRQRLQREYSFVKEDKETALGGCRTRDAHLGGTLLPSQEGSGRRKRSVTPSAWVQETRELSKRQNMDHDIVDGGGNGVVGRRLHLVGEEVETDEESTESKIERLSKVMPMNWRHFFVWLVSGAVLLCAMVVAVPFVKSVLKAPLPYCDSEWSEVDDGTFVLADPADAFDRSKALQPFTSTAAMKTHGSEPMCQPCPVYGNCLNGSIISCATPYELQHGLCKENSEVQASLNRLAFYIRKVIVDKAAKSACDNVSFWTFLHSDSSAPKPARDVTAPVKVLLSDVQALVAQSSSFEKTVPDLSRDYVFNRALDMALRDLEDVSATEDQTQLMVGKRVVPWACRAKRQLYEHTVLILLAVALGAALVSGYRQFLLYRTRRQLVDRFVREVRFLLLDRTRHADQCYPVESLRDHLFGKQSLQDRAWLCKSVWPKVVAAVKKDPRISARAMRVQDKDVTVWEWASSPSRTHRRAGSHQGRRSRMSRPHQGSIGSSGLAPLGQRKKKSRMSLP</sequence>
<dbReference type="GO" id="GO:0005637">
    <property type="term" value="C:nuclear inner membrane"/>
    <property type="evidence" value="ECO:0007669"/>
    <property type="project" value="UniProtKB-SubCell"/>
</dbReference>
<keyword evidence="4 8" id="KW-1133">Transmembrane helix</keyword>
<protein>
    <recommendedName>
        <fullName evidence="9">Man1/Src1-like C-terminal domain-containing protein</fullName>
    </recommendedName>
</protein>
<reference evidence="10" key="1">
    <citation type="submission" date="2022-12" db="EMBL/GenBank/DDBJ databases">
        <authorList>
            <person name="Webb A."/>
        </authorList>
    </citation>
    <scope>NUCLEOTIDE SEQUENCE</scope>
    <source>
        <strain evidence="10">Hp1</strain>
    </source>
</reference>
<dbReference type="Proteomes" id="UP001162031">
    <property type="component" value="Unassembled WGS sequence"/>
</dbReference>
<feature type="compositionally biased region" description="Low complexity" evidence="7">
    <location>
        <begin position="40"/>
        <end position="52"/>
    </location>
</feature>
<evidence type="ECO:0000256" key="7">
    <source>
        <dbReference type="SAM" id="MobiDB-lite"/>
    </source>
</evidence>
<dbReference type="GO" id="GO:0071763">
    <property type="term" value="P:nuclear membrane organization"/>
    <property type="evidence" value="ECO:0007669"/>
    <property type="project" value="TreeGrafter"/>
</dbReference>
<keyword evidence="3 8" id="KW-0812">Transmembrane</keyword>
<feature type="region of interest" description="Disordered" evidence="7">
    <location>
        <begin position="1"/>
        <end position="124"/>
    </location>
</feature>
<organism evidence="10 11">
    <name type="scientific">Hyaloperonospora brassicae</name>
    <name type="common">Brassica downy mildew</name>
    <name type="synonym">Peronospora brassicae</name>
    <dbReference type="NCBI Taxonomy" id="162125"/>
    <lineage>
        <taxon>Eukaryota</taxon>
        <taxon>Sar</taxon>
        <taxon>Stramenopiles</taxon>
        <taxon>Oomycota</taxon>
        <taxon>Peronosporomycetes</taxon>
        <taxon>Peronosporales</taxon>
        <taxon>Peronosporaceae</taxon>
        <taxon>Hyaloperonospora</taxon>
    </lineage>
</organism>
<keyword evidence="6" id="KW-0539">Nucleus</keyword>
<feature type="transmembrane region" description="Helical" evidence="8">
    <location>
        <begin position="582"/>
        <end position="603"/>
    </location>
</feature>
<comment type="caution">
    <text evidence="10">The sequence shown here is derived from an EMBL/GenBank/DDBJ whole genome shotgun (WGS) entry which is preliminary data.</text>
</comment>
<dbReference type="PANTHER" id="PTHR47808">
    <property type="entry name" value="INNER NUCLEAR MEMBRANE PROTEIN HEH2-RELATED"/>
    <property type="match status" value="1"/>
</dbReference>
<feature type="region of interest" description="Disordered" evidence="7">
    <location>
        <begin position="700"/>
        <end position="743"/>
    </location>
</feature>
<evidence type="ECO:0000256" key="8">
    <source>
        <dbReference type="SAM" id="Phobius"/>
    </source>
</evidence>
<evidence type="ECO:0000256" key="4">
    <source>
        <dbReference type="ARBA" id="ARBA00022989"/>
    </source>
</evidence>
<evidence type="ECO:0000256" key="2">
    <source>
        <dbReference type="ARBA" id="ARBA00022553"/>
    </source>
</evidence>
<name>A0AAV0UX23_HYABA</name>
<feature type="region of interest" description="Disordered" evidence="7">
    <location>
        <begin position="136"/>
        <end position="166"/>
    </location>
</feature>
<evidence type="ECO:0000256" key="1">
    <source>
        <dbReference type="ARBA" id="ARBA00004540"/>
    </source>
</evidence>
<feature type="compositionally biased region" description="Low complexity" evidence="7">
    <location>
        <begin position="136"/>
        <end position="146"/>
    </location>
</feature>
<dbReference type="EMBL" id="CANTFL010001450">
    <property type="protein sequence ID" value="CAI5741446.1"/>
    <property type="molecule type" value="Genomic_DNA"/>
</dbReference>
<feature type="compositionally biased region" description="Polar residues" evidence="7">
    <location>
        <begin position="87"/>
        <end position="106"/>
    </location>
</feature>
<evidence type="ECO:0000313" key="10">
    <source>
        <dbReference type="EMBL" id="CAI5741446.1"/>
    </source>
</evidence>
<feature type="transmembrane region" description="Helical" evidence="8">
    <location>
        <begin position="351"/>
        <end position="372"/>
    </location>
</feature>
<evidence type="ECO:0000313" key="11">
    <source>
        <dbReference type="Proteomes" id="UP001162031"/>
    </source>
</evidence>
<keyword evidence="11" id="KW-1185">Reference proteome</keyword>
<keyword evidence="5 8" id="KW-0472">Membrane</keyword>
<dbReference type="GO" id="GO:0005783">
    <property type="term" value="C:endoplasmic reticulum"/>
    <property type="evidence" value="ECO:0007669"/>
    <property type="project" value="TreeGrafter"/>
</dbReference>
<dbReference type="InterPro" id="IPR044780">
    <property type="entry name" value="Heh2/Src1"/>
</dbReference>
<evidence type="ECO:0000256" key="6">
    <source>
        <dbReference type="ARBA" id="ARBA00023242"/>
    </source>
</evidence>
<dbReference type="AlphaFoldDB" id="A0AAV0UX23"/>
<dbReference type="PANTHER" id="PTHR47808:SF2">
    <property type="entry name" value="LEM DOMAIN-CONTAINING PROTEIN 2"/>
    <property type="match status" value="1"/>
</dbReference>
<feature type="compositionally biased region" description="Basic residues" evidence="7">
    <location>
        <begin position="700"/>
        <end position="717"/>
    </location>
</feature>
<keyword evidence="2" id="KW-0597">Phosphoprotein</keyword>
<evidence type="ECO:0000256" key="3">
    <source>
        <dbReference type="ARBA" id="ARBA00022692"/>
    </source>
</evidence>
<gene>
    <name evidence="10" type="ORF">HBR001_LOCUS8490</name>
</gene>
<feature type="region of interest" description="Disordered" evidence="7">
    <location>
        <begin position="260"/>
        <end position="290"/>
    </location>
</feature>
<evidence type="ECO:0000259" key="9">
    <source>
        <dbReference type="Pfam" id="PF09402"/>
    </source>
</evidence>
<proteinExistence type="predicted"/>
<comment type="subcellular location">
    <subcellularLocation>
        <location evidence="1">Nucleus inner membrane</location>
    </subcellularLocation>
</comment>
<dbReference type="InterPro" id="IPR041885">
    <property type="entry name" value="MAN1_winged_helix_dom"/>
</dbReference>
<evidence type="ECO:0000256" key="5">
    <source>
        <dbReference type="ARBA" id="ARBA00023136"/>
    </source>
</evidence>
<feature type="compositionally biased region" description="Basic residues" evidence="7">
    <location>
        <begin position="733"/>
        <end position="743"/>
    </location>
</feature>
<dbReference type="GO" id="GO:0003682">
    <property type="term" value="F:chromatin binding"/>
    <property type="evidence" value="ECO:0007669"/>
    <property type="project" value="InterPro"/>
</dbReference>
<dbReference type="Gene3D" id="1.10.10.1180">
    <property type="entry name" value="MAN1, winged-helix domain"/>
    <property type="match status" value="1"/>
</dbReference>
<feature type="domain" description="Man1/Src1-like C-terminal" evidence="9">
    <location>
        <begin position="382"/>
        <end position="695"/>
    </location>
</feature>
<dbReference type="Pfam" id="PF09402">
    <property type="entry name" value="MSC"/>
    <property type="match status" value="1"/>
</dbReference>
<accession>A0AAV0UX23</accession>
<dbReference type="GO" id="GO:0034399">
    <property type="term" value="C:nuclear periphery"/>
    <property type="evidence" value="ECO:0007669"/>
    <property type="project" value="TreeGrafter"/>
</dbReference>
<dbReference type="InterPro" id="IPR018996">
    <property type="entry name" value="Man1/Src1-like_C"/>
</dbReference>